<dbReference type="EMBL" id="CP119391">
    <property type="protein sequence ID" value="WNK19322.1"/>
    <property type="molecule type" value="Genomic_DNA"/>
</dbReference>
<evidence type="ECO:0000256" key="2">
    <source>
        <dbReference type="ARBA" id="ARBA00022803"/>
    </source>
</evidence>
<proteinExistence type="predicted"/>
<feature type="chain" id="PRO_5046370114" evidence="4">
    <location>
        <begin position="30"/>
        <end position="594"/>
    </location>
</feature>
<dbReference type="InterPro" id="IPR019734">
    <property type="entry name" value="TPR_rpt"/>
</dbReference>
<gene>
    <name evidence="5" type="ORF">P1P91_10680</name>
</gene>
<dbReference type="SMART" id="SM00028">
    <property type="entry name" value="TPR"/>
    <property type="match status" value="4"/>
</dbReference>
<dbReference type="InterPro" id="IPR011990">
    <property type="entry name" value="TPR-like_helical_dom_sf"/>
</dbReference>
<feature type="signal peptide" evidence="4">
    <location>
        <begin position="1"/>
        <end position="29"/>
    </location>
</feature>
<dbReference type="Pfam" id="PF13432">
    <property type="entry name" value="TPR_16"/>
    <property type="match status" value="2"/>
</dbReference>
<feature type="repeat" description="TPR" evidence="3">
    <location>
        <begin position="238"/>
        <end position="271"/>
    </location>
</feature>
<evidence type="ECO:0000256" key="4">
    <source>
        <dbReference type="SAM" id="SignalP"/>
    </source>
</evidence>
<keyword evidence="4" id="KW-0732">Signal</keyword>
<sequence>MPLRATATRATLTRALQAAPAASLLPLLAAGALLGGCQTAPPAKPPGEDILASAPPITRGLDAKGLETLLTAEMAGQRGRYRDATQGYLEAAERYADPALAERATFAARFSDSASLLETAAARWQTLDPSSTTPGRLLSALAAEQGDWESALEQRLRLAARGDEARLAALAGQAIAEGAPPSPLLDRLDAALNAADPLPQAGRGDAHLAAALLEQARDNAPAARAHLAQARPLIADAPALWRTQAQLALDSGDYRDARKAAQKGLELAPEDARFTLLLVQADIRLGNVGAAEQHTRDLLERHEGGRDLRLALARLYLDEEQPAAARRLLEPVAGRDDLSATGHFLLGKADQATGDIDSALQNYRQVTGGEELLPASAAAARMLIDADRLADARAFLQNQRRRLTERDSELLMLEVELLDELGQSAEADALLAQAIERTPNAKELLYHRAMRAWQDGDIAGMERDLQQVLKQDPDNVMALNALGYTWADEQVPDRLDEARRLVERAHELAPDNPAVQDSLGWVYFRQGQPEKALPLLEQAYQAMPDQEVAAHLAEVLYALDETTRARRIIARALARHERHPALDELLARHPALAP</sequence>
<dbReference type="Pfam" id="PF14559">
    <property type="entry name" value="TPR_19"/>
    <property type="match status" value="1"/>
</dbReference>
<dbReference type="RefSeq" id="WP_311882518.1">
    <property type="nucleotide sequence ID" value="NZ_CP119391.1"/>
</dbReference>
<dbReference type="PANTHER" id="PTHR44186">
    <property type="match status" value="1"/>
</dbReference>
<dbReference type="Proteomes" id="UP001301869">
    <property type="component" value="Chromosome"/>
</dbReference>
<protein>
    <submittedName>
        <fullName evidence="5">Tetratricopeptide repeat protein</fullName>
    </submittedName>
</protein>
<dbReference type="PROSITE" id="PS50005">
    <property type="entry name" value="TPR"/>
    <property type="match status" value="2"/>
</dbReference>
<accession>A0ABY9YWX7</accession>
<dbReference type="PANTHER" id="PTHR44186:SF1">
    <property type="entry name" value="BARDET-BIEDL SYNDROME 4 PROTEIN"/>
    <property type="match status" value="1"/>
</dbReference>
<keyword evidence="1" id="KW-0677">Repeat</keyword>
<feature type="repeat" description="TPR" evidence="3">
    <location>
        <begin position="513"/>
        <end position="546"/>
    </location>
</feature>
<evidence type="ECO:0000313" key="6">
    <source>
        <dbReference type="Proteomes" id="UP001301869"/>
    </source>
</evidence>
<evidence type="ECO:0000256" key="1">
    <source>
        <dbReference type="ARBA" id="ARBA00022737"/>
    </source>
</evidence>
<reference evidence="5 6" key="1">
    <citation type="submission" date="2023-03" db="EMBL/GenBank/DDBJ databases">
        <title>Halomonas sp. nov., isolated from Korean tranditional fermented seafood 'Jeotgal'.</title>
        <authorList>
            <person name="Kim B."/>
            <person name="Shin N.-R."/>
        </authorList>
    </citation>
    <scope>NUCLEOTIDE SEQUENCE [LARGE SCALE GENOMIC DNA]</scope>
    <source>
        <strain evidence="5 6">SG2L-4</strain>
    </source>
</reference>
<dbReference type="SUPFAM" id="SSF48452">
    <property type="entry name" value="TPR-like"/>
    <property type="match status" value="2"/>
</dbReference>
<dbReference type="Gene3D" id="1.25.40.10">
    <property type="entry name" value="Tetratricopeptide repeat domain"/>
    <property type="match status" value="2"/>
</dbReference>
<evidence type="ECO:0000313" key="5">
    <source>
        <dbReference type="EMBL" id="WNK19322.1"/>
    </source>
</evidence>
<organism evidence="5 6">
    <name type="scientific">Halomonas piscis</name>
    <dbReference type="NCBI Taxonomy" id="3031727"/>
    <lineage>
        <taxon>Bacteria</taxon>
        <taxon>Pseudomonadati</taxon>
        <taxon>Pseudomonadota</taxon>
        <taxon>Gammaproteobacteria</taxon>
        <taxon>Oceanospirillales</taxon>
        <taxon>Halomonadaceae</taxon>
        <taxon>Halomonas</taxon>
    </lineage>
</organism>
<keyword evidence="6" id="KW-1185">Reference proteome</keyword>
<name>A0ABY9YWX7_9GAMM</name>
<keyword evidence="2 3" id="KW-0802">TPR repeat</keyword>
<evidence type="ECO:0000256" key="3">
    <source>
        <dbReference type="PROSITE-ProRule" id="PRU00339"/>
    </source>
</evidence>